<proteinExistence type="predicted"/>
<evidence type="ECO:0000313" key="3">
    <source>
        <dbReference type="Proteomes" id="UP000310108"/>
    </source>
</evidence>
<dbReference type="Proteomes" id="UP000310108">
    <property type="component" value="Unassembled WGS sequence"/>
</dbReference>
<feature type="region of interest" description="Disordered" evidence="1">
    <location>
        <begin position="250"/>
        <end position="269"/>
    </location>
</feature>
<accession>A0A4U6XE43</accession>
<evidence type="ECO:0000313" key="2">
    <source>
        <dbReference type="EMBL" id="TKW53422.1"/>
    </source>
</evidence>
<feature type="compositionally biased region" description="Basic and acidic residues" evidence="1">
    <location>
        <begin position="1"/>
        <end position="23"/>
    </location>
</feature>
<evidence type="ECO:0000256" key="1">
    <source>
        <dbReference type="SAM" id="MobiDB-lite"/>
    </source>
</evidence>
<feature type="compositionally biased region" description="Acidic residues" evidence="1">
    <location>
        <begin position="36"/>
        <end position="45"/>
    </location>
</feature>
<gene>
    <name evidence="2" type="ORF">CTA1_8830</name>
</gene>
<feature type="region of interest" description="Disordered" evidence="1">
    <location>
        <begin position="1"/>
        <end position="48"/>
    </location>
</feature>
<organism evidence="2 3">
    <name type="scientific">Colletotrichum tanaceti</name>
    <dbReference type="NCBI Taxonomy" id="1306861"/>
    <lineage>
        <taxon>Eukaryota</taxon>
        <taxon>Fungi</taxon>
        <taxon>Dikarya</taxon>
        <taxon>Ascomycota</taxon>
        <taxon>Pezizomycotina</taxon>
        <taxon>Sordariomycetes</taxon>
        <taxon>Hypocreomycetidae</taxon>
        <taxon>Glomerellales</taxon>
        <taxon>Glomerellaceae</taxon>
        <taxon>Colletotrichum</taxon>
        <taxon>Colletotrichum destructivum species complex</taxon>
    </lineage>
</organism>
<name>A0A4U6XE43_9PEZI</name>
<dbReference type="AlphaFoldDB" id="A0A4U6XE43"/>
<comment type="caution">
    <text evidence="2">The sequence shown here is derived from an EMBL/GenBank/DDBJ whole genome shotgun (WGS) entry which is preliminary data.</text>
</comment>
<sequence>MLGSPDSKRAVIDKPHRSGEKCLVKQAVHIPRGNDYDDDPDENENEPPRRELLRIYGCRLVGLTERNSSVMKVSEIEEYAGHDPIIKAFGGVFAVRLGLQLAQNKNLDVDVVDASAAADPDVAEANMQFVRTRYRIHGSVAGRVAFSKLDPRAAGKEPNTTAAAIVAGLASLQVGEKRSTTQQQGTVLNTLDDSSVVDPRKTLGPVAAEFVFEVQKTGAAKVSLLVVQAKRPAEDPNALQRKASVDRFPFPDCRIRGHRRDKSSPIPLP</sequence>
<protein>
    <submittedName>
        <fullName evidence="2">Uncharacterized protein</fullName>
    </submittedName>
</protein>
<reference evidence="2 3" key="1">
    <citation type="journal article" date="2019" name="PLoS ONE">
        <title>Comparative genome analysis indicates high evolutionary potential of pathogenicity genes in Colletotrichum tanaceti.</title>
        <authorList>
            <person name="Lelwala R.V."/>
            <person name="Korhonen P.K."/>
            <person name="Young N.D."/>
            <person name="Scott J.B."/>
            <person name="Ades P.A."/>
            <person name="Gasser R.B."/>
            <person name="Taylor P.W.J."/>
        </authorList>
    </citation>
    <scope>NUCLEOTIDE SEQUENCE [LARGE SCALE GENOMIC DNA]</scope>
    <source>
        <strain evidence="2">BRIP57314</strain>
    </source>
</reference>
<dbReference type="EMBL" id="PJEX01000186">
    <property type="protein sequence ID" value="TKW53422.1"/>
    <property type="molecule type" value="Genomic_DNA"/>
</dbReference>
<keyword evidence="3" id="KW-1185">Reference proteome</keyword>